<keyword evidence="2" id="KW-0805">Transcription regulation</keyword>
<dbReference type="PANTHER" id="PTHR43133">
    <property type="entry name" value="RNA POLYMERASE ECF-TYPE SIGMA FACTO"/>
    <property type="match status" value="1"/>
</dbReference>
<dbReference type="NCBIfam" id="TIGR02989">
    <property type="entry name" value="Sig-70_gvs1"/>
    <property type="match status" value="1"/>
</dbReference>
<evidence type="ECO:0000313" key="7">
    <source>
        <dbReference type="Proteomes" id="UP001320876"/>
    </source>
</evidence>
<dbReference type="InterPro" id="IPR014331">
    <property type="entry name" value="RNA_pol_sigma70_ECF_RHOBA"/>
</dbReference>
<dbReference type="InterPro" id="IPR013324">
    <property type="entry name" value="RNA_pol_sigma_r3/r4-like"/>
</dbReference>
<sequence length="180" mass="20768">MMSRSESWEDPQDDSAFAAEIDSLRSALRGYVMSILPHHSACDDVVQETSVFLWERRHERDDTTNLKAWAFKVAWFKAMAWRRDRQREKTVNFSEDTLHEIAAAAESVAEDAAERLQALRSCLSRLAPEDVRLLQLRYVESGSLAGHAREQRMKPSRVQKTISRLRLALRHCIETKLSRA</sequence>
<comment type="caution">
    <text evidence="6">The sequence shown here is derived from an EMBL/GenBank/DDBJ whole genome shotgun (WGS) entry which is preliminary data.</text>
</comment>
<dbReference type="Gene3D" id="1.10.1740.10">
    <property type="match status" value="1"/>
</dbReference>
<dbReference type="SUPFAM" id="SSF88659">
    <property type="entry name" value="Sigma3 and sigma4 domains of RNA polymerase sigma factors"/>
    <property type="match status" value="1"/>
</dbReference>
<comment type="similarity">
    <text evidence="1">Belongs to the sigma-70 factor family. ECF subfamily.</text>
</comment>
<dbReference type="InterPro" id="IPR014284">
    <property type="entry name" value="RNA_pol_sigma-70_dom"/>
</dbReference>
<dbReference type="NCBIfam" id="TIGR02937">
    <property type="entry name" value="sigma70-ECF"/>
    <property type="match status" value="1"/>
</dbReference>
<accession>A0ABT3GHL3</accession>
<evidence type="ECO:0000256" key="4">
    <source>
        <dbReference type="ARBA" id="ARBA00023163"/>
    </source>
</evidence>
<proteinExistence type="inferred from homology"/>
<dbReference type="Proteomes" id="UP001320876">
    <property type="component" value="Unassembled WGS sequence"/>
</dbReference>
<keyword evidence="7" id="KW-1185">Reference proteome</keyword>
<dbReference type="RefSeq" id="WP_264486955.1">
    <property type="nucleotide sequence ID" value="NZ_JAPDDT010000003.1"/>
</dbReference>
<reference evidence="6 7" key="1">
    <citation type="submission" date="2022-10" db="EMBL/GenBank/DDBJ databases">
        <title>Luteolibacter arcticus strain CCTCC AB 2014275, whole genome shotgun sequencing project.</title>
        <authorList>
            <person name="Zhao G."/>
            <person name="Shen L."/>
        </authorList>
    </citation>
    <scope>NUCLEOTIDE SEQUENCE [LARGE SCALE GENOMIC DNA]</scope>
    <source>
        <strain evidence="6 7">CCTCC AB 2014275</strain>
    </source>
</reference>
<keyword evidence="4" id="KW-0804">Transcription</keyword>
<name>A0ABT3GHL3_9BACT</name>
<evidence type="ECO:0000259" key="5">
    <source>
        <dbReference type="Pfam" id="PF04542"/>
    </source>
</evidence>
<dbReference type="InterPro" id="IPR013325">
    <property type="entry name" value="RNA_pol_sigma_r2"/>
</dbReference>
<gene>
    <name evidence="6" type="ORF">OKA05_09825</name>
</gene>
<evidence type="ECO:0000256" key="3">
    <source>
        <dbReference type="ARBA" id="ARBA00023082"/>
    </source>
</evidence>
<dbReference type="InterPro" id="IPR007627">
    <property type="entry name" value="RNA_pol_sigma70_r2"/>
</dbReference>
<dbReference type="SUPFAM" id="SSF88946">
    <property type="entry name" value="Sigma2 domain of RNA polymerase sigma factors"/>
    <property type="match status" value="1"/>
</dbReference>
<dbReference type="InterPro" id="IPR036388">
    <property type="entry name" value="WH-like_DNA-bd_sf"/>
</dbReference>
<keyword evidence="3" id="KW-0731">Sigma factor</keyword>
<organism evidence="6 7">
    <name type="scientific">Luteolibacter arcticus</name>
    <dbReference type="NCBI Taxonomy" id="1581411"/>
    <lineage>
        <taxon>Bacteria</taxon>
        <taxon>Pseudomonadati</taxon>
        <taxon>Verrucomicrobiota</taxon>
        <taxon>Verrucomicrobiia</taxon>
        <taxon>Verrucomicrobiales</taxon>
        <taxon>Verrucomicrobiaceae</taxon>
        <taxon>Luteolibacter</taxon>
    </lineage>
</organism>
<evidence type="ECO:0000256" key="1">
    <source>
        <dbReference type="ARBA" id="ARBA00010641"/>
    </source>
</evidence>
<dbReference type="PANTHER" id="PTHR43133:SF51">
    <property type="entry name" value="RNA POLYMERASE SIGMA FACTOR"/>
    <property type="match status" value="1"/>
</dbReference>
<dbReference type="EMBL" id="JAPDDT010000003">
    <property type="protein sequence ID" value="MCW1922848.1"/>
    <property type="molecule type" value="Genomic_DNA"/>
</dbReference>
<evidence type="ECO:0000313" key="6">
    <source>
        <dbReference type="EMBL" id="MCW1922848.1"/>
    </source>
</evidence>
<protein>
    <submittedName>
        <fullName evidence="6">Sigma-70 family RNA polymerase sigma factor</fullName>
    </submittedName>
</protein>
<dbReference type="Pfam" id="PF04542">
    <property type="entry name" value="Sigma70_r2"/>
    <property type="match status" value="1"/>
</dbReference>
<feature type="domain" description="RNA polymerase sigma-70 region 2" evidence="5">
    <location>
        <begin position="22"/>
        <end position="87"/>
    </location>
</feature>
<dbReference type="Gene3D" id="1.10.10.10">
    <property type="entry name" value="Winged helix-like DNA-binding domain superfamily/Winged helix DNA-binding domain"/>
    <property type="match status" value="1"/>
</dbReference>
<dbReference type="InterPro" id="IPR039425">
    <property type="entry name" value="RNA_pol_sigma-70-like"/>
</dbReference>
<evidence type="ECO:0000256" key="2">
    <source>
        <dbReference type="ARBA" id="ARBA00023015"/>
    </source>
</evidence>